<feature type="transmembrane region" description="Helical" evidence="1">
    <location>
        <begin position="33"/>
        <end position="56"/>
    </location>
</feature>
<dbReference type="Proteomes" id="UP000652013">
    <property type="component" value="Unassembled WGS sequence"/>
</dbReference>
<evidence type="ECO:0000313" key="2">
    <source>
        <dbReference type="EMBL" id="GIJ01153.1"/>
    </source>
</evidence>
<keyword evidence="1" id="KW-1133">Transmembrane helix</keyword>
<gene>
    <name evidence="2" type="ORF">Sya03_05050</name>
</gene>
<evidence type="ECO:0000313" key="3">
    <source>
        <dbReference type="Proteomes" id="UP000652013"/>
    </source>
</evidence>
<name>A0A8J4DH77_9ACTN</name>
<sequence length="118" mass="12363">MNGVLSTVTIVASLALALWYLVLAVLNRAPGRAALLAALGLSALVLVVTVAAVVWLATGHRPTDTVVFVGYLITFVAVPPTGFQLARMEPTRWGSVILTVTCLTVPALVLRLQQIASA</sequence>
<keyword evidence="3" id="KW-1185">Reference proteome</keyword>
<comment type="caution">
    <text evidence="2">The sequence shown here is derived from an EMBL/GenBank/DDBJ whole genome shotgun (WGS) entry which is preliminary data.</text>
</comment>
<organism evidence="2 3">
    <name type="scientific">Spirilliplanes yamanashiensis</name>
    <dbReference type="NCBI Taxonomy" id="42233"/>
    <lineage>
        <taxon>Bacteria</taxon>
        <taxon>Bacillati</taxon>
        <taxon>Actinomycetota</taxon>
        <taxon>Actinomycetes</taxon>
        <taxon>Micromonosporales</taxon>
        <taxon>Micromonosporaceae</taxon>
        <taxon>Spirilliplanes</taxon>
    </lineage>
</organism>
<dbReference type="RefSeq" id="WP_203936488.1">
    <property type="nucleotide sequence ID" value="NZ_BAAAGJ010000005.1"/>
</dbReference>
<accession>A0A8J4DH77</accession>
<dbReference type="EMBL" id="BOOY01000003">
    <property type="protein sequence ID" value="GIJ01153.1"/>
    <property type="molecule type" value="Genomic_DNA"/>
</dbReference>
<feature type="transmembrane region" description="Helical" evidence="1">
    <location>
        <begin position="6"/>
        <end position="26"/>
    </location>
</feature>
<reference evidence="2" key="1">
    <citation type="submission" date="2021-01" db="EMBL/GenBank/DDBJ databases">
        <title>Whole genome shotgun sequence of Spirilliplanes yamanashiensis NBRC 15828.</title>
        <authorList>
            <person name="Komaki H."/>
            <person name="Tamura T."/>
        </authorList>
    </citation>
    <scope>NUCLEOTIDE SEQUENCE</scope>
    <source>
        <strain evidence="2">NBRC 15828</strain>
    </source>
</reference>
<evidence type="ECO:0000256" key="1">
    <source>
        <dbReference type="SAM" id="Phobius"/>
    </source>
</evidence>
<proteinExistence type="predicted"/>
<keyword evidence="1" id="KW-0472">Membrane</keyword>
<dbReference type="AlphaFoldDB" id="A0A8J4DH77"/>
<keyword evidence="1" id="KW-0812">Transmembrane</keyword>
<feature type="transmembrane region" description="Helical" evidence="1">
    <location>
        <begin position="68"/>
        <end position="86"/>
    </location>
</feature>
<protein>
    <submittedName>
        <fullName evidence="2">Uncharacterized protein</fullName>
    </submittedName>
</protein>
<feature type="transmembrane region" description="Helical" evidence="1">
    <location>
        <begin position="93"/>
        <end position="112"/>
    </location>
</feature>